<feature type="domain" description="K Homology" evidence="4">
    <location>
        <begin position="378"/>
        <end position="449"/>
    </location>
</feature>
<dbReference type="InterPro" id="IPR004088">
    <property type="entry name" value="KH_dom_type_1"/>
</dbReference>
<dbReference type="PROSITE" id="PS50084">
    <property type="entry name" value="KH_TYPE_1"/>
    <property type="match status" value="4"/>
</dbReference>
<feature type="region of interest" description="Disordered" evidence="3">
    <location>
        <begin position="185"/>
        <end position="226"/>
    </location>
</feature>
<keyword evidence="1" id="KW-0677">Repeat</keyword>
<accession>A0A0P1AH95</accession>
<dbReference type="PANTHER" id="PTHR10288">
    <property type="entry name" value="KH DOMAIN CONTAINING RNA BINDING PROTEIN"/>
    <property type="match status" value="1"/>
</dbReference>
<reference evidence="6" key="1">
    <citation type="submission" date="2014-09" db="EMBL/GenBank/DDBJ databases">
        <authorList>
            <person name="Sharma Rahul"/>
            <person name="Thines Marco"/>
        </authorList>
    </citation>
    <scope>NUCLEOTIDE SEQUENCE [LARGE SCALE GENOMIC DNA]</scope>
</reference>
<organism evidence="5 6">
    <name type="scientific">Plasmopara halstedii</name>
    <name type="common">Downy mildew of sunflower</name>
    <dbReference type="NCBI Taxonomy" id="4781"/>
    <lineage>
        <taxon>Eukaryota</taxon>
        <taxon>Sar</taxon>
        <taxon>Stramenopiles</taxon>
        <taxon>Oomycota</taxon>
        <taxon>Peronosporomycetes</taxon>
        <taxon>Peronosporales</taxon>
        <taxon>Peronosporaceae</taxon>
        <taxon>Plasmopara</taxon>
    </lineage>
</organism>
<evidence type="ECO:0000256" key="2">
    <source>
        <dbReference type="PROSITE-ProRule" id="PRU00117"/>
    </source>
</evidence>
<feature type="region of interest" description="Disordered" evidence="3">
    <location>
        <begin position="838"/>
        <end position="866"/>
    </location>
</feature>
<evidence type="ECO:0000256" key="3">
    <source>
        <dbReference type="SAM" id="MobiDB-lite"/>
    </source>
</evidence>
<dbReference type="InterPro" id="IPR004087">
    <property type="entry name" value="KH_dom"/>
</dbReference>
<feature type="region of interest" description="Disordered" evidence="3">
    <location>
        <begin position="633"/>
        <end position="657"/>
    </location>
</feature>
<keyword evidence="2" id="KW-0694">RNA-binding</keyword>
<evidence type="ECO:0000313" key="6">
    <source>
        <dbReference type="Proteomes" id="UP000054928"/>
    </source>
</evidence>
<dbReference type="Proteomes" id="UP000054928">
    <property type="component" value="Unassembled WGS sequence"/>
</dbReference>
<feature type="domain" description="K Homology" evidence="4">
    <location>
        <begin position="260"/>
        <end position="332"/>
    </location>
</feature>
<dbReference type="GO" id="GO:0003723">
    <property type="term" value="F:RNA binding"/>
    <property type="evidence" value="ECO:0007669"/>
    <property type="project" value="UniProtKB-UniRule"/>
</dbReference>
<sequence>MVDSTAALISIRPDDNNHNATISKMLGRARVDDDCGVNKNADISETEDAVIAAKPLVIKGELPIAIKTEPNCEFCFRRQYTSNHFSSNSHHLSSDLTVSSNDLPRGNQIFDAISTTSNDSPASLDAVALSDVMKHLPEDPLAHSGNQSENGDLVKISSSFDHSRVAVSIPLSRFCMSDLTDGREKSLSPLLHESSKEPKRIPTHQHENDKPLTGRANHTSATQSKQVHNNYLCSKVSNILQRMELLTPNEYDDQELYSDFQHMWQILIPANATAALLECRGQPIKTISKQAKCVLSIRQPVESPFKDDRVLRFNGKAKCICLAQRLVIASIREYRAKQEDPIYKNIADGISLVALPATSISKAFCVAISSGKNNNSEITSPFTWLVERKFVGKMMGRQGNILAAIRKESGATIYIDDDVVPGTTERRVTMIGSIDSIAAAINQIKRRSGGRPELSDSERMGQYFAIPSDATGHLIGLQGSTIKNISERTGARLQLPSTEDLPLGSVNRILHIQGTSKETEHAKEVVTARLREHIATSENLKTFAPEFTGEKGDKVTIKVILPSRICGLMLENHGKLIREISAKAGAHTHFLAPHNSRTRVCVFTGEMISVLRAQRLVLQIIAGDMISCKRLAKSRKRKRDQADTGGHMKDGELDESEDYDSDKEYCKVTKLSVRQHTVRRQELQRRPGYDDGIKDVYGPNDFLKPEYEMVVDQTNDRRPFVTHNCDHHYDKKSHESFRNEGNDHDDNDLGIPDAFRARILKQRAMMLRPRIEYQGAYEIETQECDDGNQRAMGNLSRNRSRSVVRPGRKVEVVTSSLEWRGKIKSRYRRRSTNILSYDRGKDTSVHQDVTRTKRYGRSHVNKRRRQ</sequence>
<feature type="compositionally biased region" description="Polar residues" evidence="3">
    <location>
        <begin position="216"/>
        <end position="226"/>
    </location>
</feature>
<dbReference type="Gene3D" id="3.30.1370.10">
    <property type="entry name" value="K Homology domain, type 1"/>
    <property type="match status" value="3"/>
</dbReference>
<dbReference type="OrthoDB" id="441329at2759"/>
<feature type="domain" description="K Homology" evidence="4">
    <location>
        <begin position="458"/>
        <end position="531"/>
    </location>
</feature>
<dbReference type="STRING" id="4781.A0A0P1AH95"/>
<proteinExistence type="predicted"/>
<dbReference type="SUPFAM" id="SSF54791">
    <property type="entry name" value="Eukaryotic type KH-domain (KH-domain type I)"/>
    <property type="match status" value="3"/>
</dbReference>
<dbReference type="InterPro" id="IPR036612">
    <property type="entry name" value="KH_dom_type_1_sf"/>
</dbReference>
<protein>
    <submittedName>
        <fullName evidence="5">Far upstream element-binding protein 3-like</fullName>
    </submittedName>
</protein>
<feature type="compositionally biased region" description="Basic and acidic residues" evidence="3">
    <location>
        <begin position="193"/>
        <end position="212"/>
    </location>
</feature>
<dbReference type="SMART" id="SM00322">
    <property type="entry name" value="KH"/>
    <property type="match status" value="4"/>
</dbReference>
<dbReference type="EMBL" id="CCYD01000523">
    <property type="protein sequence ID" value="CEG40482.1"/>
    <property type="molecule type" value="Genomic_DNA"/>
</dbReference>
<keyword evidence="6" id="KW-1185">Reference proteome</keyword>
<feature type="compositionally biased region" description="Basic residues" evidence="3">
    <location>
        <begin position="852"/>
        <end position="866"/>
    </location>
</feature>
<feature type="domain" description="K Homology" evidence="4">
    <location>
        <begin position="553"/>
        <end position="622"/>
    </location>
</feature>
<name>A0A0P1AH95_PLAHL</name>
<feature type="compositionally biased region" description="Basic and acidic residues" evidence="3">
    <location>
        <begin position="640"/>
        <end position="651"/>
    </location>
</feature>
<dbReference type="AlphaFoldDB" id="A0A0P1AH95"/>
<evidence type="ECO:0000313" key="5">
    <source>
        <dbReference type="EMBL" id="CEG40482.1"/>
    </source>
</evidence>
<dbReference type="CDD" id="cd00105">
    <property type="entry name" value="KH-I"/>
    <property type="match status" value="2"/>
</dbReference>
<dbReference type="GeneID" id="36405734"/>
<evidence type="ECO:0000256" key="1">
    <source>
        <dbReference type="ARBA" id="ARBA00022737"/>
    </source>
</evidence>
<evidence type="ECO:0000259" key="4">
    <source>
        <dbReference type="SMART" id="SM00322"/>
    </source>
</evidence>
<dbReference type="Pfam" id="PF00013">
    <property type="entry name" value="KH_1"/>
    <property type="match status" value="3"/>
</dbReference>
<dbReference type="RefSeq" id="XP_024576851.1">
    <property type="nucleotide sequence ID" value="XM_024726145.1"/>
</dbReference>
<feature type="compositionally biased region" description="Basic and acidic residues" evidence="3">
    <location>
        <begin position="838"/>
        <end position="851"/>
    </location>
</feature>